<dbReference type="GO" id="GO:0007097">
    <property type="term" value="P:nuclear migration"/>
    <property type="evidence" value="ECO:0007669"/>
    <property type="project" value="TreeGrafter"/>
</dbReference>
<organism evidence="6 7">
    <name type="scientific">Brachionus calyciflorus</name>
    <dbReference type="NCBI Taxonomy" id="104777"/>
    <lineage>
        <taxon>Eukaryota</taxon>
        <taxon>Metazoa</taxon>
        <taxon>Spiralia</taxon>
        <taxon>Gnathifera</taxon>
        <taxon>Rotifera</taxon>
        <taxon>Eurotatoria</taxon>
        <taxon>Monogononta</taxon>
        <taxon>Pseudotrocha</taxon>
        <taxon>Ploima</taxon>
        <taxon>Brachionidae</taxon>
        <taxon>Brachionus</taxon>
    </lineage>
</organism>
<dbReference type="PANTHER" id="PTHR45721:SF12">
    <property type="entry name" value="INTERMEDIATE FILAMENT PROTEIN IFA-1"/>
    <property type="match status" value="1"/>
</dbReference>
<dbReference type="GO" id="GO:0006998">
    <property type="term" value="P:nuclear envelope organization"/>
    <property type="evidence" value="ECO:0007669"/>
    <property type="project" value="TreeGrafter"/>
</dbReference>
<feature type="coiled-coil region" evidence="4">
    <location>
        <begin position="214"/>
        <end position="262"/>
    </location>
</feature>
<evidence type="ECO:0000256" key="1">
    <source>
        <dbReference type="ARBA" id="ARBA00022754"/>
    </source>
</evidence>
<accession>A0A814A216</accession>
<feature type="coiled-coil region" evidence="4">
    <location>
        <begin position="94"/>
        <end position="178"/>
    </location>
</feature>
<dbReference type="GO" id="GO:0031507">
    <property type="term" value="P:heterochromatin formation"/>
    <property type="evidence" value="ECO:0007669"/>
    <property type="project" value="TreeGrafter"/>
</dbReference>
<dbReference type="InterPro" id="IPR018039">
    <property type="entry name" value="IF_conserved"/>
</dbReference>
<dbReference type="AlphaFoldDB" id="A0A814A216"/>
<evidence type="ECO:0000259" key="5">
    <source>
        <dbReference type="PROSITE" id="PS51842"/>
    </source>
</evidence>
<dbReference type="Proteomes" id="UP000663879">
    <property type="component" value="Unassembled WGS sequence"/>
</dbReference>
<dbReference type="GO" id="GO:0090435">
    <property type="term" value="P:protein localization to nuclear envelope"/>
    <property type="evidence" value="ECO:0007669"/>
    <property type="project" value="TreeGrafter"/>
</dbReference>
<dbReference type="PROSITE" id="PS51842">
    <property type="entry name" value="IF_ROD_2"/>
    <property type="match status" value="1"/>
</dbReference>
<comment type="similarity">
    <text evidence="3">Belongs to the intermediate filament family.</text>
</comment>
<dbReference type="Pfam" id="PF00038">
    <property type="entry name" value="Filament"/>
    <property type="match status" value="1"/>
</dbReference>
<keyword evidence="1 3" id="KW-0403">Intermediate filament</keyword>
<keyword evidence="7" id="KW-1185">Reference proteome</keyword>
<protein>
    <recommendedName>
        <fullName evidence="5">IF rod domain-containing protein</fullName>
    </recommendedName>
</protein>
<dbReference type="GO" id="GO:0005882">
    <property type="term" value="C:intermediate filament"/>
    <property type="evidence" value="ECO:0007669"/>
    <property type="project" value="UniProtKB-KW"/>
</dbReference>
<dbReference type="PANTHER" id="PTHR45721">
    <property type="entry name" value="LAMIN DM0-RELATED"/>
    <property type="match status" value="1"/>
</dbReference>
<dbReference type="GO" id="GO:0051664">
    <property type="term" value="P:nuclear pore localization"/>
    <property type="evidence" value="ECO:0007669"/>
    <property type="project" value="TreeGrafter"/>
</dbReference>
<keyword evidence="2 4" id="KW-0175">Coiled coil</keyword>
<evidence type="ECO:0000256" key="4">
    <source>
        <dbReference type="SAM" id="Coils"/>
    </source>
</evidence>
<dbReference type="SUPFAM" id="SSF64593">
    <property type="entry name" value="Intermediate filament protein, coiled coil region"/>
    <property type="match status" value="2"/>
</dbReference>
<feature type="coiled-coil region" evidence="4">
    <location>
        <begin position="368"/>
        <end position="441"/>
    </location>
</feature>
<dbReference type="Gene3D" id="1.20.5.1160">
    <property type="entry name" value="Vasodilator-stimulated phosphoprotein"/>
    <property type="match status" value="1"/>
</dbReference>
<evidence type="ECO:0000313" key="7">
    <source>
        <dbReference type="Proteomes" id="UP000663879"/>
    </source>
</evidence>
<proteinExistence type="inferred from homology"/>
<comment type="caution">
    <text evidence="6">The sequence shown here is derived from an EMBL/GenBank/DDBJ whole genome shotgun (WGS) entry which is preliminary data.</text>
</comment>
<dbReference type="GO" id="GO:0005200">
    <property type="term" value="F:structural constituent of cytoskeleton"/>
    <property type="evidence" value="ECO:0007669"/>
    <property type="project" value="TreeGrafter"/>
</dbReference>
<dbReference type="Gene3D" id="1.20.5.170">
    <property type="match status" value="1"/>
</dbReference>
<evidence type="ECO:0000256" key="2">
    <source>
        <dbReference type="ARBA" id="ARBA00023054"/>
    </source>
</evidence>
<dbReference type="PROSITE" id="PS00226">
    <property type="entry name" value="IF_ROD_1"/>
    <property type="match status" value="1"/>
</dbReference>
<dbReference type="OrthoDB" id="2441647at2759"/>
<sequence length="481" mass="56758">MQKFGIHDVGCLAELDGRFSDESVEFNNKLEEIMSNTNSGSLDSLSIDNYFQSYIRPRNTHFIRRGPSLPTVTILQTFLHKNTGVPLKPRNSNVAQLAQERDKEKRELAQLNDKFANYVERVHFLEVHNKKLEMELNNLKSKAGDEPNKIRQMYETEIKEAKNLIKETEKDKINAELKADSCVNDVNKLKKRLDDTYDNRNADRIRIDDLFKEITDNEAEISLIKRRIEDINEETRRYKQDAQRLLDEMKKIANELDSETLKRLQFQNEKDLLSEELDYINKIHQQEMDELRRKMFYDPGVDSSQFFKSELTNAIREIRQEFDKKNAEQHCDIEQWYKIQIQRTQLKKPEPADNLIAREETRRLRTAVSDQRRDIANMKARNSEMETRIKELEELFKNEQKEGQDLVDSKDAQIADLNQRKKDLLEDYNELTKMKANLQDEIYTYRILLEGEGQQEGLKQVLESSEARANQNRLNAIYGLK</sequence>
<reference evidence="6" key="1">
    <citation type="submission" date="2021-02" db="EMBL/GenBank/DDBJ databases">
        <authorList>
            <person name="Nowell W R."/>
        </authorList>
    </citation>
    <scope>NUCLEOTIDE SEQUENCE</scope>
    <source>
        <strain evidence="6">Ploen Becks lab</strain>
    </source>
</reference>
<dbReference type="SMART" id="SM01391">
    <property type="entry name" value="Filament"/>
    <property type="match status" value="1"/>
</dbReference>
<evidence type="ECO:0000256" key="3">
    <source>
        <dbReference type="RuleBase" id="RU000685"/>
    </source>
</evidence>
<feature type="domain" description="IF rod" evidence="5">
    <location>
        <begin position="104"/>
        <end position="456"/>
    </location>
</feature>
<dbReference type="InterPro" id="IPR039008">
    <property type="entry name" value="IF_rod_dom"/>
</dbReference>
<dbReference type="EMBL" id="CAJNOC010001995">
    <property type="protein sequence ID" value="CAF0905816.1"/>
    <property type="molecule type" value="Genomic_DNA"/>
</dbReference>
<name>A0A814A216_9BILA</name>
<evidence type="ECO:0000313" key="6">
    <source>
        <dbReference type="EMBL" id="CAF0905816.1"/>
    </source>
</evidence>
<dbReference type="GO" id="GO:0005652">
    <property type="term" value="C:nuclear lamina"/>
    <property type="evidence" value="ECO:0007669"/>
    <property type="project" value="TreeGrafter"/>
</dbReference>
<gene>
    <name evidence="6" type="ORF">OXX778_LOCUS11639</name>
</gene>